<organism evidence="1 2">
    <name type="scientific">Eggerthella guodeyinii</name>
    <dbReference type="NCBI Taxonomy" id="2690837"/>
    <lineage>
        <taxon>Bacteria</taxon>
        <taxon>Bacillati</taxon>
        <taxon>Actinomycetota</taxon>
        <taxon>Coriobacteriia</taxon>
        <taxon>Eggerthellales</taxon>
        <taxon>Eggerthellaceae</taxon>
        <taxon>Eggerthella</taxon>
    </lineage>
</organism>
<keyword evidence="2" id="KW-1185">Reference proteome</keyword>
<accession>A0A6N7RPT1</accession>
<evidence type="ECO:0000313" key="2">
    <source>
        <dbReference type="Proteomes" id="UP000438093"/>
    </source>
</evidence>
<name>A0A6N7RPT1_9ACTN</name>
<proteinExistence type="predicted"/>
<evidence type="ECO:0000313" key="1">
    <source>
        <dbReference type="EMBL" id="MRX82678.1"/>
    </source>
</evidence>
<gene>
    <name evidence="1" type="ORF">GJG86_09255</name>
</gene>
<comment type="caution">
    <text evidence="1">The sequence shown here is derived from an EMBL/GenBank/DDBJ whole genome shotgun (WGS) entry which is preliminary data.</text>
</comment>
<dbReference type="RefSeq" id="WP_154333528.1">
    <property type="nucleotide sequence ID" value="NZ_VTFY01000007.1"/>
</dbReference>
<dbReference type="Proteomes" id="UP000438093">
    <property type="component" value="Unassembled WGS sequence"/>
</dbReference>
<dbReference type="EMBL" id="VTFY01000007">
    <property type="protein sequence ID" value="MRX82678.1"/>
    <property type="molecule type" value="Genomic_DNA"/>
</dbReference>
<sequence>MKHALADDRHRSRRKRRIALAALILLVLVGAAIATTILLTQPKNDVRIDPAAAEYSIPGYENPDGGERGRIRIPTYADWDMKAGTDTVEVPLVNTEGNPCYMRFTVKLKDGGEVLYRSDLVPPGQAIPSIHLSRTLDAGTYPVTVEIATFSLDDPSQPLNGAELGTRIVVS</sequence>
<dbReference type="AlphaFoldDB" id="A0A6N7RPT1"/>
<protein>
    <submittedName>
        <fullName evidence="1">Uncharacterized protein</fullName>
    </submittedName>
</protein>
<reference evidence="2" key="1">
    <citation type="submission" date="2019-08" db="EMBL/GenBank/DDBJ databases">
        <title>Arthrobacter sp. nov., isolated from plateau pika and Tibetan wild ass.</title>
        <authorList>
            <person name="Ge Y."/>
        </authorList>
    </citation>
    <scope>NUCLEOTIDE SEQUENCE [LARGE SCALE GENOMIC DNA]</scope>
    <source>
        <strain evidence="2">HF-4214</strain>
    </source>
</reference>